<keyword evidence="5" id="KW-0378">Hydrolase</keyword>
<evidence type="ECO:0000313" key="8">
    <source>
        <dbReference type="EMBL" id="CAK9326026.1"/>
    </source>
</evidence>
<keyword evidence="9" id="KW-1185">Reference proteome</keyword>
<keyword evidence="3" id="KW-0964">Secreted</keyword>
<organism evidence="8 9">
    <name type="scientific">Citrullus colocynthis</name>
    <name type="common">colocynth</name>
    <dbReference type="NCBI Taxonomy" id="252529"/>
    <lineage>
        <taxon>Eukaryota</taxon>
        <taxon>Viridiplantae</taxon>
        <taxon>Streptophyta</taxon>
        <taxon>Embryophyta</taxon>
        <taxon>Tracheophyta</taxon>
        <taxon>Spermatophyta</taxon>
        <taxon>Magnoliopsida</taxon>
        <taxon>eudicotyledons</taxon>
        <taxon>Gunneridae</taxon>
        <taxon>Pentapetalae</taxon>
        <taxon>rosids</taxon>
        <taxon>fabids</taxon>
        <taxon>Cucurbitales</taxon>
        <taxon>Cucurbitaceae</taxon>
        <taxon>Benincaseae</taxon>
        <taxon>Citrullus</taxon>
    </lineage>
</organism>
<keyword evidence="4" id="KW-0732">Signal</keyword>
<evidence type="ECO:0000256" key="6">
    <source>
        <dbReference type="ARBA" id="ARBA00022963"/>
    </source>
</evidence>
<keyword evidence="6" id="KW-0442">Lipid degradation</keyword>
<evidence type="ECO:0000256" key="3">
    <source>
        <dbReference type="ARBA" id="ARBA00022525"/>
    </source>
</evidence>
<name>A0ABP0Z028_9ROSI</name>
<sequence>MLVNLWRHHSSIQTSQNRKMKREKVVISGSQKLPFEMKGQLMVYCLIIIGGLVESKWVDAATSRKKVGCYFVFGDSQADNGNNNDMLEREYGNARADYKPYGIDFSKQSIPTGRFTNGRNVPDFIAKFLGFHNYIPPFKTTKSRTILKGVNYASGGAGILCETGRTLGQVSSIKKQLENHNYTISQMHGLLGSESKIRRYLRRCLYTVQMGSNDYLNNYFMPKLYQTSRQYTPQAYAIALNKELSRQLKILYGQGARKVAIFGVGSIGCTPYARVNFEHKGSPCVDNINNAIQLFNAGLKSLVEQLNTNLPTAQFTFIDVFKISTIDPSSYGKMVLDAPCCEVEVGGTQCAPFGKVCGNRRDYMFWDGVHPTEMGFRLVASRAFNAKQPGDTYPFDINHLVHLSK</sequence>
<proteinExistence type="inferred from homology"/>
<gene>
    <name evidence="8" type="ORF">CITCOLO1_LOCUS18348</name>
</gene>
<dbReference type="Pfam" id="PF00657">
    <property type="entry name" value="Lipase_GDSL"/>
    <property type="match status" value="1"/>
</dbReference>
<dbReference type="Gene3D" id="3.40.50.1110">
    <property type="entry name" value="SGNH hydrolase"/>
    <property type="match status" value="1"/>
</dbReference>
<comment type="subcellular location">
    <subcellularLocation>
        <location evidence="1">Secreted</location>
    </subcellularLocation>
</comment>
<evidence type="ECO:0008006" key="10">
    <source>
        <dbReference type="Google" id="ProtNLM"/>
    </source>
</evidence>
<dbReference type="PANTHER" id="PTHR45650:SF3">
    <property type="entry name" value="OS01G0748500 PROTEIN"/>
    <property type="match status" value="1"/>
</dbReference>
<dbReference type="Proteomes" id="UP001642487">
    <property type="component" value="Chromosome 7"/>
</dbReference>
<dbReference type="CDD" id="cd01837">
    <property type="entry name" value="SGNH_plant_lipase_like"/>
    <property type="match status" value="1"/>
</dbReference>
<dbReference type="EMBL" id="OZ021741">
    <property type="protein sequence ID" value="CAK9326026.1"/>
    <property type="molecule type" value="Genomic_DNA"/>
</dbReference>
<comment type="similarity">
    <text evidence="2">Belongs to the 'GDSL' lipolytic enzyme family.</text>
</comment>
<dbReference type="SUPFAM" id="SSF52266">
    <property type="entry name" value="SGNH hydrolase"/>
    <property type="match status" value="1"/>
</dbReference>
<evidence type="ECO:0000256" key="1">
    <source>
        <dbReference type="ARBA" id="ARBA00004613"/>
    </source>
</evidence>
<dbReference type="InterPro" id="IPR036514">
    <property type="entry name" value="SGNH_hydro_sf"/>
</dbReference>
<dbReference type="InterPro" id="IPR051238">
    <property type="entry name" value="GDSL_esterase/lipase"/>
</dbReference>
<protein>
    <recommendedName>
        <fullName evidence="10">GDSL esterase/lipase</fullName>
    </recommendedName>
</protein>
<evidence type="ECO:0000313" key="9">
    <source>
        <dbReference type="Proteomes" id="UP001642487"/>
    </source>
</evidence>
<evidence type="ECO:0000256" key="2">
    <source>
        <dbReference type="ARBA" id="ARBA00008668"/>
    </source>
</evidence>
<reference evidence="8 9" key="1">
    <citation type="submission" date="2024-03" db="EMBL/GenBank/DDBJ databases">
        <authorList>
            <person name="Gkanogiannis A."/>
            <person name="Becerra Lopez-Lavalle L."/>
        </authorList>
    </citation>
    <scope>NUCLEOTIDE SEQUENCE [LARGE SCALE GENOMIC DNA]</scope>
</reference>
<evidence type="ECO:0000256" key="4">
    <source>
        <dbReference type="ARBA" id="ARBA00022729"/>
    </source>
</evidence>
<dbReference type="PANTHER" id="PTHR45650">
    <property type="entry name" value="GDSL-LIKE LIPASE/ACYLHYDROLASE-RELATED"/>
    <property type="match status" value="1"/>
</dbReference>
<dbReference type="InterPro" id="IPR035669">
    <property type="entry name" value="SGNH_plant_lipase-like"/>
</dbReference>
<dbReference type="InterPro" id="IPR001087">
    <property type="entry name" value="GDSL"/>
</dbReference>
<evidence type="ECO:0000256" key="5">
    <source>
        <dbReference type="ARBA" id="ARBA00022801"/>
    </source>
</evidence>
<keyword evidence="7" id="KW-0443">Lipid metabolism</keyword>
<evidence type="ECO:0000256" key="7">
    <source>
        <dbReference type="ARBA" id="ARBA00023098"/>
    </source>
</evidence>
<accession>A0ABP0Z028</accession>